<keyword evidence="10" id="KW-0735">Signal-anchor</keyword>
<dbReference type="GO" id="GO:0015031">
    <property type="term" value="P:protein transport"/>
    <property type="evidence" value="ECO:0007669"/>
    <property type="project" value="UniProtKB-UniRule"/>
</dbReference>
<dbReference type="KEGG" id="mya:MORIYA_3503"/>
<keyword evidence="13" id="KW-1185">Reference proteome</keyword>
<comment type="subcellular location">
    <subcellularLocation>
        <location evidence="1 10">Cell inner membrane</location>
        <topology evidence="1 10">Single-pass membrane protein</topology>
        <orientation evidence="1 10">Periplasmic side</orientation>
    </subcellularLocation>
</comment>
<dbReference type="PRINTS" id="PR01374">
    <property type="entry name" value="TONBPROTEIN"/>
</dbReference>
<dbReference type="InterPro" id="IPR006260">
    <property type="entry name" value="TonB/TolA_C"/>
</dbReference>
<keyword evidence="8 10" id="KW-1133">Transmembrane helix</keyword>
<dbReference type="GO" id="GO:0005886">
    <property type="term" value="C:plasma membrane"/>
    <property type="evidence" value="ECO:0007669"/>
    <property type="project" value="UniProtKB-SubCell"/>
</dbReference>
<evidence type="ECO:0000256" key="4">
    <source>
        <dbReference type="ARBA" id="ARBA00022475"/>
    </source>
</evidence>
<feature type="domain" description="TonB C-terminal" evidence="11">
    <location>
        <begin position="146"/>
        <end position="233"/>
    </location>
</feature>
<evidence type="ECO:0000256" key="7">
    <source>
        <dbReference type="ARBA" id="ARBA00022927"/>
    </source>
</evidence>
<dbReference type="EMBL" id="LS483250">
    <property type="protein sequence ID" value="SQD79958.1"/>
    <property type="molecule type" value="Genomic_DNA"/>
</dbReference>
<evidence type="ECO:0000313" key="13">
    <source>
        <dbReference type="Proteomes" id="UP000250163"/>
    </source>
</evidence>
<evidence type="ECO:0000259" key="11">
    <source>
        <dbReference type="PROSITE" id="PS52015"/>
    </source>
</evidence>
<dbReference type="RefSeq" id="WP_112716949.1">
    <property type="nucleotide sequence ID" value="NZ_LS483250.1"/>
</dbReference>
<dbReference type="NCBIfam" id="TIGR01352">
    <property type="entry name" value="tonB_Cterm"/>
    <property type="match status" value="1"/>
</dbReference>
<accession>A0A330LVY1</accession>
<dbReference type="SUPFAM" id="SSF74653">
    <property type="entry name" value="TolA/TonB C-terminal domain"/>
    <property type="match status" value="1"/>
</dbReference>
<dbReference type="AlphaFoldDB" id="A0A330LVY1"/>
<comment type="function">
    <text evidence="10">Interacts with outer membrane receptor proteins that carry out high-affinity binding and energy dependent uptake into the periplasmic space of specific substrates. It could act to transduce energy from the cytoplasmic membrane to specific energy-requiring processes in the outer membrane, resulting in the release into the periplasm of ligands bound by these outer membrane proteins.</text>
</comment>
<dbReference type="OrthoDB" id="1628901at2"/>
<evidence type="ECO:0000256" key="1">
    <source>
        <dbReference type="ARBA" id="ARBA00004383"/>
    </source>
</evidence>
<evidence type="ECO:0000313" key="12">
    <source>
        <dbReference type="EMBL" id="SQD79958.1"/>
    </source>
</evidence>
<dbReference type="Gene3D" id="3.30.2420.10">
    <property type="entry name" value="TonB"/>
    <property type="match status" value="1"/>
</dbReference>
<keyword evidence="9 10" id="KW-0472">Membrane</keyword>
<organism evidence="12 13">
    <name type="scientific">Moritella yayanosii</name>
    <dbReference type="NCBI Taxonomy" id="69539"/>
    <lineage>
        <taxon>Bacteria</taxon>
        <taxon>Pseudomonadati</taxon>
        <taxon>Pseudomonadota</taxon>
        <taxon>Gammaproteobacteria</taxon>
        <taxon>Alteromonadales</taxon>
        <taxon>Moritellaceae</taxon>
        <taxon>Moritella</taxon>
    </lineage>
</organism>
<dbReference type="PANTHER" id="PTHR33446">
    <property type="entry name" value="PROTEIN TONB-RELATED"/>
    <property type="match status" value="1"/>
</dbReference>
<evidence type="ECO:0000256" key="8">
    <source>
        <dbReference type="ARBA" id="ARBA00022989"/>
    </source>
</evidence>
<evidence type="ECO:0000256" key="9">
    <source>
        <dbReference type="ARBA" id="ARBA00023136"/>
    </source>
</evidence>
<protein>
    <recommendedName>
        <fullName evidence="10">Protein TonB</fullName>
    </recommendedName>
</protein>
<dbReference type="InterPro" id="IPR003538">
    <property type="entry name" value="TonB"/>
</dbReference>
<evidence type="ECO:0000256" key="5">
    <source>
        <dbReference type="ARBA" id="ARBA00022519"/>
    </source>
</evidence>
<feature type="transmembrane region" description="Helical" evidence="10">
    <location>
        <begin position="12"/>
        <end position="34"/>
    </location>
</feature>
<keyword evidence="3 10" id="KW-0813">Transport</keyword>
<sequence length="233" mass="26071">MLQSQQRSSKGYGLLAFTLAVLVNISLAGLIYSLTIGSNKTPVQDSISINFRQFTDSSVEEQELTPELEVIPAPKPQQEMVTLPQPVQPSFDVSNINLNSSITLPVLSVPTFDVSPQLVDVTSHIQPQVDVVPVVVNIEQATVGEPEIGFAKVLRKTNPQYPYKAKRLKIEGYVLLHILVNDDGRAEEINIVEEKPRGYFGKVSRKSVRRWQFEKAPAGTAVWKKWRMVFELN</sequence>
<keyword evidence="7 10" id="KW-0653">Protein transport</keyword>
<evidence type="ECO:0000256" key="10">
    <source>
        <dbReference type="RuleBase" id="RU362123"/>
    </source>
</evidence>
<name>A0A330LVY1_9GAMM</name>
<dbReference type="GO" id="GO:0030288">
    <property type="term" value="C:outer membrane-bounded periplasmic space"/>
    <property type="evidence" value="ECO:0007669"/>
    <property type="project" value="InterPro"/>
</dbReference>
<dbReference type="GO" id="GO:0015891">
    <property type="term" value="P:siderophore transport"/>
    <property type="evidence" value="ECO:0007669"/>
    <property type="project" value="InterPro"/>
</dbReference>
<keyword evidence="5 10" id="KW-0997">Cell inner membrane</keyword>
<keyword evidence="6 10" id="KW-0812">Transmembrane</keyword>
<evidence type="ECO:0000256" key="6">
    <source>
        <dbReference type="ARBA" id="ARBA00022692"/>
    </source>
</evidence>
<dbReference type="GO" id="GO:0055085">
    <property type="term" value="P:transmembrane transport"/>
    <property type="evidence" value="ECO:0007669"/>
    <property type="project" value="InterPro"/>
</dbReference>
<comment type="similarity">
    <text evidence="2 10">Belongs to the TonB family.</text>
</comment>
<evidence type="ECO:0000256" key="2">
    <source>
        <dbReference type="ARBA" id="ARBA00006555"/>
    </source>
</evidence>
<dbReference type="InterPro" id="IPR037682">
    <property type="entry name" value="TonB_C"/>
</dbReference>
<proteinExistence type="inferred from homology"/>
<dbReference type="GO" id="GO:0031992">
    <property type="term" value="F:energy transducer activity"/>
    <property type="evidence" value="ECO:0007669"/>
    <property type="project" value="InterPro"/>
</dbReference>
<gene>
    <name evidence="12" type="ORF">MORIYA_3503</name>
</gene>
<reference evidence="13" key="1">
    <citation type="submission" date="2018-05" db="EMBL/GenBank/DDBJ databases">
        <authorList>
            <person name="Cea G.-C."/>
            <person name="William W."/>
        </authorList>
    </citation>
    <scope>NUCLEOTIDE SEQUENCE [LARGE SCALE GENOMIC DNA]</scope>
    <source>
        <strain evidence="13">DB21MT 5</strain>
    </source>
</reference>
<dbReference type="InterPro" id="IPR051045">
    <property type="entry name" value="TonB-dependent_transducer"/>
</dbReference>
<dbReference type="Pfam" id="PF03544">
    <property type="entry name" value="TonB_C"/>
    <property type="match status" value="1"/>
</dbReference>
<evidence type="ECO:0000256" key="3">
    <source>
        <dbReference type="ARBA" id="ARBA00022448"/>
    </source>
</evidence>
<dbReference type="PROSITE" id="PS52015">
    <property type="entry name" value="TONB_CTD"/>
    <property type="match status" value="1"/>
</dbReference>
<dbReference type="Proteomes" id="UP000250163">
    <property type="component" value="Chromosome MORIYA"/>
</dbReference>
<keyword evidence="4 10" id="KW-1003">Cell membrane</keyword>